<evidence type="ECO:0000256" key="1">
    <source>
        <dbReference type="ARBA" id="ARBA00008857"/>
    </source>
</evidence>
<dbReference type="InterPro" id="IPR050090">
    <property type="entry name" value="Tyrosine_recombinase_XerCD"/>
</dbReference>
<dbReference type="InterPro" id="IPR011010">
    <property type="entry name" value="DNA_brk_join_enz"/>
</dbReference>
<dbReference type="Gene3D" id="1.10.443.10">
    <property type="entry name" value="Intergrase catalytic core"/>
    <property type="match status" value="1"/>
</dbReference>
<dbReference type="RefSeq" id="WP_189106892.1">
    <property type="nucleotide sequence ID" value="NZ_BMMV01000005.1"/>
</dbReference>
<feature type="domain" description="Tyr recombinase" evidence="5">
    <location>
        <begin position="190"/>
        <end position="402"/>
    </location>
</feature>
<feature type="region of interest" description="Disordered" evidence="4">
    <location>
        <begin position="413"/>
        <end position="445"/>
    </location>
</feature>
<evidence type="ECO:0000313" key="6">
    <source>
        <dbReference type="EMBL" id="GGJ87395.1"/>
    </source>
</evidence>
<name>A0ABQ2E476_9ACTN</name>
<keyword evidence="7" id="KW-1185">Reference proteome</keyword>
<accession>A0ABQ2E476</accession>
<evidence type="ECO:0000256" key="2">
    <source>
        <dbReference type="ARBA" id="ARBA00023125"/>
    </source>
</evidence>
<feature type="compositionally biased region" description="Basic and acidic residues" evidence="4">
    <location>
        <begin position="430"/>
        <end position="445"/>
    </location>
</feature>
<dbReference type="InterPro" id="IPR010998">
    <property type="entry name" value="Integrase_recombinase_N"/>
</dbReference>
<comment type="caution">
    <text evidence="6">The sequence shown here is derived from an EMBL/GenBank/DDBJ whole genome shotgun (WGS) entry which is preliminary data.</text>
</comment>
<dbReference type="EMBL" id="BMMV01000005">
    <property type="protein sequence ID" value="GGJ87395.1"/>
    <property type="molecule type" value="Genomic_DNA"/>
</dbReference>
<dbReference type="CDD" id="cd01189">
    <property type="entry name" value="INT_ICEBs1_C_like"/>
    <property type="match status" value="1"/>
</dbReference>
<reference evidence="7" key="1">
    <citation type="journal article" date="2019" name="Int. J. Syst. Evol. Microbiol.">
        <title>The Global Catalogue of Microorganisms (GCM) 10K type strain sequencing project: providing services to taxonomists for standard genome sequencing and annotation.</title>
        <authorList>
            <consortium name="The Broad Institute Genomics Platform"/>
            <consortium name="The Broad Institute Genome Sequencing Center for Infectious Disease"/>
            <person name="Wu L."/>
            <person name="Ma J."/>
        </authorList>
    </citation>
    <scope>NUCLEOTIDE SEQUENCE [LARGE SCALE GENOMIC DNA]</scope>
    <source>
        <strain evidence="7">CGMCC 4.7275</strain>
    </source>
</reference>
<dbReference type="Proteomes" id="UP000660265">
    <property type="component" value="Unassembled WGS sequence"/>
</dbReference>
<dbReference type="PROSITE" id="PS51898">
    <property type="entry name" value="TYR_RECOMBINASE"/>
    <property type="match status" value="1"/>
</dbReference>
<evidence type="ECO:0000259" key="5">
    <source>
        <dbReference type="PROSITE" id="PS51898"/>
    </source>
</evidence>
<proteinExistence type="inferred from homology"/>
<comment type="similarity">
    <text evidence="1">Belongs to the 'phage' integrase family.</text>
</comment>
<evidence type="ECO:0000256" key="3">
    <source>
        <dbReference type="ARBA" id="ARBA00023172"/>
    </source>
</evidence>
<gene>
    <name evidence="6" type="ORF">GCM10011583_18660</name>
</gene>
<evidence type="ECO:0000256" key="4">
    <source>
        <dbReference type="SAM" id="MobiDB-lite"/>
    </source>
</evidence>
<dbReference type="Pfam" id="PF00589">
    <property type="entry name" value="Phage_integrase"/>
    <property type="match status" value="1"/>
</dbReference>
<keyword evidence="3" id="KW-0233">DNA recombination</keyword>
<protein>
    <recommendedName>
        <fullName evidence="5">Tyr recombinase domain-containing protein</fullName>
    </recommendedName>
</protein>
<dbReference type="Gene3D" id="1.10.150.130">
    <property type="match status" value="1"/>
</dbReference>
<evidence type="ECO:0000313" key="7">
    <source>
        <dbReference type="Proteomes" id="UP000660265"/>
    </source>
</evidence>
<dbReference type="SUPFAM" id="SSF56349">
    <property type="entry name" value="DNA breaking-rejoining enzymes"/>
    <property type="match status" value="1"/>
</dbReference>
<dbReference type="PANTHER" id="PTHR30349">
    <property type="entry name" value="PHAGE INTEGRASE-RELATED"/>
    <property type="match status" value="1"/>
</dbReference>
<dbReference type="InterPro" id="IPR013762">
    <property type="entry name" value="Integrase-like_cat_sf"/>
</dbReference>
<dbReference type="PANTHER" id="PTHR30349:SF64">
    <property type="entry name" value="PROPHAGE INTEGRASE INTD-RELATED"/>
    <property type="match status" value="1"/>
</dbReference>
<organism evidence="6 7">
    <name type="scientific">Streptomyces camponoticapitis</name>
    <dbReference type="NCBI Taxonomy" id="1616125"/>
    <lineage>
        <taxon>Bacteria</taxon>
        <taxon>Bacillati</taxon>
        <taxon>Actinomycetota</taxon>
        <taxon>Actinomycetes</taxon>
        <taxon>Kitasatosporales</taxon>
        <taxon>Streptomycetaceae</taxon>
        <taxon>Streptomyces</taxon>
    </lineage>
</organism>
<sequence length="445" mass="49820">MARKALNNPRQIRAKSCGCSLCVAKFRPDEKPTRKDCTGSWQARYRDPGGKQCHQNFATKKGAESFLIEAKSAMARGTYLDPAKSQITLTRWHGMWWPNQRGALNTLTRDERMWRLHVEPVFGTWPLASISWLDVDRWVKKIHGPLSASSIPAAFQILDRLLTAAVLDKRILNNPCDSIKLPKVRKKHPQDRKPPTYAQLDLIREHLPAHHHALTIVAQETGLRWGELVGLRRCHVDLDGARLHVHEVLEDARGHLGRKEYPKSDAGLRTVPLTPLAVGTLRAHLEKSPAAATRSKVQDGLCATELVFKGPRKAVMRQANFRTTWVKAVERAGVARITKDMVTGRNECWPQFHKIRHAYASRLHALGVPEVVVQEILGHERGGEVTWIYTHAAADTAGQVLAALVSEGIPLRAESTESPHPHPVGPDSTGLDRVENPRRERVLTP</sequence>
<dbReference type="InterPro" id="IPR002104">
    <property type="entry name" value="Integrase_catalytic"/>
</dbReference>
<keyword evidence="2" id="KW-0238">DNA-binding</keyword>